<comment type="similarity">
    <text evidence="2">Belongs to the phospholipase D family.</text>
</comment>
<dbReference type="GO" id="GO:0004630">
    <property type="term" value="F:phospholipase D activity"/>
    <property type="evidence" value="ECO:0007669"/>
    <property type="project" value="UniProtKB-EC"/>
</dbReference>
<dbReference type="EC" id="3.1.4.4" evidence="3"/>
<name>A0A4Y1YS86_9PROT</name>
<proteinExistence type="inferred from homology"/>
<comment type="catalytic activity">
    <reaction evidence="1">
        <text>a 1,2-diacyl-sn-glycero-3-phosphocholine + H2O = a 1,2-diacyl-sn-glycero-3-phosphate + choline + H(+)</text>
        <dbReference type="Rhea" id="RHEA:14445"/>
        <dbReference type="ChEBI" id="CHEBI:15354"/>
        <dbReference type="ChEBI" id="CHEBI:15377"/>
        <dbReference type="ChEBI" id="CHEBI:15378"/>
        <dbReference type="ChEBI" id="CHEBI:57643"/>
        <dbReference type="ChEBI" id="CHEBI:58608"/>
        <dbReference type="EC" id="3.1.4.4"/>
    </reaction>
</comment>
<dbReference type="Gene3D" id="3.30.870.10">
    <property type="entry name" value="Endonuclease Chain A"/>
    <property type="match status" value="2"/>
</dbReference>
<evidence type="ECO:0000256" key="6">
    <source>
        <dbReference type="ARBA" id="ARBA00023098"/>
    </source>
</evidence>
<dbReference type="GO" id="GO:0016042">
    <property type="term" value="P:lipid catabolic process"/>
    <property type="evidence" value="ECO:0007669"/>
    <property type="project" value="UniProtKB-KW"/>
</dbReference>
<dbReference type="PANTHER" id="PTHR43856">
    <property type="entry name" value="CARDIOLIPIN HYDROLASE"/>
    <property type="match status" value="1"/>
</dbReference>
<evidence type="ECO:0000256" key="3">
    <source>
        <dbReference type="ARBA" id="ARBA00012027"/>
    </source>
</evidence>
<evidence type="ECO:0000256" key="2">
    <source>
        <dbReference type="ARBA" id="ARBA00008664"/>
    </source>
</evidence>
<dbReference type="SUPFAM" id="SSF56024">
    <property type="entry name" value="Phospholipase D/nuclease"/>
    <property type="match status" value="2"/>
</dbReference>
<dbReference type="GO" id="GO:0016891">
    <property type="term" value="F:RNA endonuclease activity producing 5'-phosphomonoesters, hydrolytic mechanism"/>
    <property type="evidence" value="ECO:0007669"/>
    <property type="project" value="TreeGrafter"/>
</dbReference>
<organism evidence="8 9">
    <name type="scientific">Nitrosomonas stercoris</name>
    <dbReference type="NCBI Taxonomy" id="1444684"/>
    <lineage>
        <taxon>Bacteria</taxon>
        <taxon>Pseudomonadati</taxon>
        <taxon>Pseudomonadota</taxon>
        <taxon>Betaproteobacteria</taxon>
        <taxon>Nitrosomonadales</taxon>
        <taxon>Nitrosomonadaceae</taxon>
        <taxon>Nitrosomonas</taxon>
    </lineage>
</organism>
<accession>A0A4Y1YS86</accession>
<reference evidence="8 9" key="1">
    <citation type="submission" date="2019-06" db="EMBL/GenBank/DDBJ databases">
        <title>Nitrosomonas stercoris KYUHI-S whole genome shotgun sequence.</title>
        <authorList>
            <person name="Nakagawa T."/>
            <person name="Tsuchiya Y."/>
            <person name="Takahashi R."/>
        </authorList>
    </citation>
    <scope>NUCLEOTIDE SEQUENCE [LARGE SCALE GENOMIC DNA]</scope>
    <source>
        <strain evidence="8 9">KYUHI-S</strain>
    </source>
</reference>
<evidence type="ECO:0000313" key="9">
    <source>
        <dbReference type="Proteomes" id="UP000316473"/>
    </source>
</evidence>
<evidence type="ECO:0000259" key="7">
    <source>
        <dbReference type="Pfam" id="PF13091"/>
    </source>
</evidence>
<sequence>MQDLHNKTVNSLVAPTAATPDIYFGGPDYPRGKLRNLLEERIAAVPAGGSINWVTYYFRDIQLAKTLIQAHKRGVKITLCLAGKPRIPHANVAVIALLSGPDGIGNALRIITIPGLPSPSHKSWKPQLHEKLYCFSHPEPIAFIGSFNPSGNGSQDDFDIIQEIGDQDVGYNALIGLKDPILVDGLIRHAQLLHHSLPGFFHRFSANASHDIHGADTTVFFWPRIHTHPIIRFLNTLRHGAQIRIAASHIRASSAVDIMIKLAKRGIDLEILAEATTRRVTPKIEQRLINAGIRFRRIQSTESVPMHLKFVLIEEKGKIWSIFGSFNWTKPSFWLNHEIAAISSNPAVFETLSQCWEKLKYR</sequence>
<keyword evidence="6" id="KW-0443">Lipid metabolism</keyword>
<keyword evidence="4" id="KW-0378">Hydrolase</keyword>
<dbReference type="InterPro" id="IPR025202">
    <property type="entry name" value="PLD-like_dom"/>
</dbReference>
<feature type="domain" description="Phospholipase D-like" evidence="7">
    <location>
        <begin position="49"/>
        <end position="168"/>
    </location>
</feature>
<feature type="domain" description="Phospholipase D-like" evidence="7">
    <location>
        <begin position="241"/>
        <end position="355"/>
    </location>
</feature>
<dbReference type="Proteomes" id="UP000316473">
    <property type="component" value="Chromosome"/>
</dbReference>
<dbReference type="Pfam" id="PF13091">
    <property type="entry name" value="PLDc_2"/>
    <property type="match status" value="2"/>
</dbReference>
<keyword evidence="5" id="KW-0442">Lipid degradation</keyword>
<dbReference type="EMBL" id="AP019755">
    <property type="protein sequence ID" value="BBL35125.1"/>
    <property type="molecule type" value="Genomic_DNA"/>
</dbReference>
<gene>
    <name evidence="8" type="ORF">Nstercoris_01382</name>
</gene>
<keyword evidence="9" id="KW-1185">Reference proteome</keyword>
<dbReference type="PANTHER" id="PTHR43856:SF1">
    <property type="entry name" value="MITOCHONDRIAL CARDIOLIPIN HYDROLASE"/>
    <property type="match status" value="1"/>
</dbReference>
<dbReference type="InterPro" id="IPR051406">
    <property type="entry name" value="PLD_domain"/>
</dbReference>
<dbReference type="KEGG" id="nst:Nstercoris_01382"/>
<evidence type="ECO:0000256" key="5">
    <source>
        <dbReference type="ARBA" id="ARBA00022963"/>
    </source>
</evidence>
<evidence type="ECO:0000256" key="1">
    <source>
        <dbReference type="ARBA" id="ARBA00000798"/>
    </source>
</evidence>
<protein>
    <recommendedName>
        <fullName evidence="3">phospholipase D</fullName>
        <ecNumber evidence="3">3.1.4.4</ecNumber>
    </recommendedName>
</protein>
<evidence type="ECO:0000313" key="8">
    <source>
        <dbReference type="EMBL" id="BBL35125.1"/>
    </source>
</evidence>
<dbReference type="AlphaFoldDB" id="A0A4Y1YS86"/>
<evidence type="ECO:0000256" key="4">
    <source>
        <dbReference type="ARBA" id="ARBA00022801"/>
    </source>
</evidence>